<feature type="repeat" description="WD" evidence="4">
    <location>
        <begin position="242"/>
        <end position="283"/>
    </location>
</feature>
<feature type="repeat" description="WD" evidence="4">
    <location>
        <begin position="585"/>
        <end position="621"/>
    </location>
</feature>
<feature type="repeat" description="WD" evidence="4">
    <location>
        <begin position="51"/>
        <end position="92"/>
    </location>
</feature>
<evidence type="ECO:0000313" key="5">
    <source>
        <dbReference type="EMBL" id="KAJ1910403.1"/>
    </source>
</evidence>
<dbReference type="CDD" id="cd00200">
    <property type="entry name" value="WD40"/>
    <property type="match status" value="1"/>
</dbReference>
<dbReference type="Proteomes" id="UP001150569">
    <property type="component" value="Unassembled WGS sequence"/>
</dbReference>
<keyword evidence="6" id="KW-1185">Reference proteome</keyword>
<dbReference type="GO" id="GO:0030042">
    <property type="term" value="P:actin filament depolymerization"/>
    <property type="evidence" value="ECO:0007669"/>
    <property type="project" value="TreeGrafter"/>
</dbReference>
<dbReference type="FunFam" id="2.130.10.10:FF:000102">
    <property type="entry name" value="Actin-interacting protein 1"/>
    <property type="match status" value="1"/>
</dbReference>
<gene>
    <name evidence="5" type="primary">AIP1_1</name>
    <name evidence="5" type="ORF">IWQ60_010675</name>
</gene>
<dbReference type="SMART" id="SM00320">
    <property type="entry name" value="WD40"/>
    <property type="match status" value="11"/>
</dbReference>
<dbReference type="Pfam" id="PF00400">
    <property type="entry name" value="WD40"/>
    <property type="match status" value="8"/>
</dbReference>
<evidence type="ECO:0000313" key="6">
    <source>
        <dbReference type="Proteomes" id="UP001150569"/>
    </source>
</evidence>
<dbReference type="PROSITE" id="PS50082">
    <property type="entry name" value="WD_REPEATS_2"/>
    <property type="match status" value="4"/>
</dbReference>
<evidence type="ECO:0000256" key="1">
    <source>
        <dbReference type="ARBA" id="ARBA00022574"/>
    </source>
</evidence>
<evidence type="ECO:0000256" key="3">
    <source>
        <dbReference type="ARBA" id="ARBA00038366"/>
    </source>
</evidence>
<protein>
    <submittedName>
        <fullName evidence="5">WD40 repeat-like protein</fullName>
    </submittedName>
</protein>
<dbReference type="PANTHER" id="PTHR19856">
    <property type="entry name" value="WD-REPEATCONTAINING PROTEIN WDR1"/>
    <property type="match status" value="1"/>
</dbReference>
<name>A0A9W8DN89_9FUNG</name>
<accession>A0A9W8DN89</accession>
<dbReference type="InterPro" id="IPR015943">
    <property type="entry name" value="WD40/YVTN_repeat-like_dom_sf"/>
</dbReference>
<dbReference type="InterPro" id="IPR001680">
    <property type="entry name" value="WD40_rpt"/>
</dbReference>
<sequence>MQEYLFAPNPPTTRGQAVKLSADPKGEQLVYANGKSIFIRNLSNPTIATEYVGHRARTTVARFAPSGYYVASGDASGTVRVWDATQEENLLKNETAVSSGEIRDLAWDAESKRLMAVGDGKDRFGHVFLFDTGNSVGEVTGHSRVINACTMRPSGRPFRAATASDDGTVVFYHGAPYRLQTSIRDHAGFVNDVRYAPNGDLFASVGADKKVGHDKRATSWKQKIFLYDGKTGEKLAAMGGGDTGHTGSIYALAWSPDSRQFLTSAGDSTVKLWDAQTQQLVSSLTFDQYGSYLDQQVGNLWAGEHVVTLGQSGDLFYLDPRTEAVRTVRTLHGHQKAITASALTEDQTLYTGSYDGRVCSWQFDADLAGTPQLVTGNGHPSQIMSIASRGKTVVTAGMDDVVRGVSALTRQFESMTVSLDSQPRQLDVLADGSTLEIGQTNEVLLLSASGEVKQRFPVDHRPTAIHATVRGDRVVVGFENHQCIIYDFDGLGLKPTQTLKNNRSAITAVRFSPDGSLVAAADGLGKILVYDPASGEVKISQWVFHTAKVNGIEWRADGLFLASSSLDSNVYVYSVEKPMKRITIKGAHLGGVTSVHFLDDQHLLTTGSNGSVRVWSLTYPE</sequence>
<reference evidence="5" key="1">
    <citation type="submission" date="2022-07" db="EMBL/GenBank/DDBJ databases">
        <title>Phylogenomic reconstructions and comparative analyses of Kickxellomycotina fungi.</title>
        <authorList>
            <person name="Reynolds N.K."/>
            <person name="Stajich J.E."/>
            <person name="Barry K."/>
            <person name="Grigoriev I.V."/>
            <person name="Crous P."/>
            <person name="Smith M.E."/>
        </authorList>
    </citation>
    <scope>NUCLEOTIDE SEQUENCE</scope>
    <source>
        <strain evidence="5">RSA 861</strain>
    </source>
</reference>
<dbReference type="EMBL" id="JANBPT010001054">
    <property type="protein sequence ID" value="KAJ1910403.1"/>
    <property type="molecule type" value="Genomic_DNA"/>
</dbReference>
<keyword evidence="2" id="KW-0677">Repeat</keyword>
<comment type="similarity">
    <text evidence="3">Belongs to the WD repeat AIP1 family.</text>
</comment>
<evidence type="ECO:0000256" key="2">
    <source>
        <dbReference type="ARBA" id="ARBA00022737"/>
    </source>
</evidence>
<dbReference type="OrthoDB" id="2306at2759"/>
<dbReference type="GO" id="GO:0030864">
    <property type="term" value="C:cortical actin cytoskeleton"/>
    <property type="evidence" value="ECO:0007669"/>
    <property type="project" value="TreeGrafter"/>
</dbReference>
<dbReference type="InterPro" id="IPR011047">
    <property type="entry name" value="Quinoprotein_ADH-like_sf"/>
</dbReference>
<dbReference type="SUPFAM" id="SSF50998">
    <property type="entry name" value="Quinoprotein alcohol dehydrogenase-like"/>
    <property type="match status" value="1"/>
</dbReference>
<evidence type="ECO:0000256" key="4">
    <source>
        <dbReference type="PROSITE-ProRule" id="PRU00221"/>
    </source>
</evidence>
<comment type="caution">
    <text evidence="5">The sequence shown here is derived from an EMBL/GenBank/DDBJ whole genome shotgun (WGS) entry which is preliminary data.</text>
</comment>
<dbReference type="FunFam" id="2.130.10.10:FF:000167">
    <property type="entry name" value="Actin-interacting protein 1"/>
    <property type="match status" value="1"/>
</dbReference>
<dbReference type="AlphaFoldDB" id="A0A9W8DN89"/>
<organism evidence="5 6">
    <name type="scientific">Tieghemiomyces parasiticus</name>
    <dbReference type="NCBI Taxonomy" id="78921"/>
    <lineage>
        <taxon>Eukaryota</taxon>
        <taxon>Fungi</taxon>
        <taxon>Fungi incertae sedis</taxon>
        <taxon>Zoopagomycota</taxon>
        <taxon>Kickxellomycotina</taxon>
        <taxon>Dimargaritomycetes</taxon>
        <taxon>Dimargaritales</taxon>
        <taxon>Dimargaritaceae</taxon>
        <taxon>Tieghemiomyces</taxon>
    </lineage>
</organism>
<keyword evidence="1 4" id="KW-0853">WD repeat</keyword>
<feature type="repeat" description="WD" evidence="4">
    <location>
        <begin position="331"/>
        <end position="364"/>
    </location>
</feature>
<dbReference type="GO" id="GO:0051015">
    <property type="term" value="F:actin filament binding"/>
    <property type="evidence" value="ECO:0007669"/>
    <property type="project" value="TreeGrafter"/>
</dbReference>
<dbReference type="PROSITE" id="PS50294">
    <property type="entry name" value="WD_REPEATS_REGION"/>
    <property type="match status" value="3"/>
</dbReference>
<dbReference type="PANTHER" id="PTHR19856:SF0">
    <property type="entry name" value="WD REPEAT-CONTAINING PROTEIN 1"/>
    <property type="match status" value="1"/>
</dbReference>
<proteinExistence type="inferred from homology"/>
<dbReference type="Gene3D" id="2.130.10.10">
    <property type="entry name" value="YVTN repeat-like/Quinoprotein amine dehydrogenase"/>
    <property type="match status" value="2"/>
</dbReference>